<dbReference type="PROSITE" id="PS51318">
    <property type="entry name" value="TAT"/>
    <property type="match status" value="1"/>
</dbReference>
<dbReference type="InterPro" id="IPR022506">
    <property type="entry name" value="Metallophosphoesterase_PPA1498"/>
</dbReference>
<dbReference type="NCBIfam" id="TIGR03767">
    <property type="entry name" value="P_acnes_RR"/>
    <property type="match status" value="1"/>
</dbReference>
<dbReference type="Gene3D" id="3.60.21.10">
    <property type="match status" value="1"/>
</dbReference>
<dbReference type="Proteomes" id="UP000004245">
    <property type="component" value="Unassembled WGS sequence"/>
</dbReference>
<reference evidence="1" key="1">
    <citation type="submission" date="2011-01" db="EMBL/GenBank/DDBJ databases">
        <authorList>
            <person name="Muzny D."/>
            <person name="Qin X."/>
            <person name="Buhay C."/>
            <person name="Dugan-Rocha S."/>
            <person name="Ding Y."/>
            <person name="Chen G."/>
            <person name="Hawes A."/>
            <person name="Holder M."/>
            <person name="Jhangiani S."/>
            <person name="Johnson A."/>
            <person name="Khan Z."/>
            <person name="Li Z."/>
            <person name="Liu W."/>
            <person name="Liu X."/>
            <person name="Perez L."/>
            <person name="Shen H."/>
            <person name="Wang Q."/>
            <person name="Watt J."/>
            <person name="Xi L."/>
            <person name="Xin Y."/>
            <person name="Zhou J."/>
            <person name="Deng J."/>
            <person name="Jiang H."/>
            <person name="Liu Y."/>
            <person name="Qu J."/>
            <person name="Song X.-Z."/>
            <person name="Zhang L."/>
            <person name="Villasana D."/>
            <person name="Johnson A."/>
            <person name="Liu J."/>
            <person name="Liyanage D."/>
            <person name="Lorensuhewa L."/>
            <person name="Robinson T."/>
            <person name="Song A."/>
            <person name="Song B.-B."/>
            <person name="Dinh H."/>
            <person name="Thornton R."/>
            <person name="Coyle M."/>
            <person name="Francisco L."/>
            <person name="Jackson L."/>
            <person name="Javaid M."/>
            <person name="Korchina V."/>
            <person name="Kovar C."/>
            <person name="Mata R."/>
            <person name="Mathew T."/>
            <person name="Ngo R."/>
            <person name="Nguyen L."/>
            <person name="Nguyen N."/>
            <person name="Okwuonu G."/>
            <person name="Ongeri F."/>
            <person name="Pham C."/>
            <person name="Simmons D."/>
            <person name="Wilczek-Boney K."/>
            <person name="Hale W."/>
            <person name="Jakkamsetti A."/>
            <person name="Pham P."/>
            <person name="Ruth R."/>
            <person name="San Lucas F."/>
            <person name="Warren J."/>
            <person name="Zhang J."/>
            <person name="Zhao Z."/>
            <person name="Zhou C."/>
            <person name="Zhu D."/>
            <person name="Lee S."/>
            <person name="Bess C."/>
            <person name="Blankenburg K."/>
            <person name="Forbes L."/>
            <person name="Fu Q."/>
            <person name="Gubbala S."/>
            <person name="Hirani K."/>
            <person name="Jayaseelan J.C."/>
            <person name="Lara F."/>
            <person name="Munidasa M."/>
            <person name="Palculict T."/>
            <person name="Patil S."/>
            <person name="Pu L.-L."/>
            <person name="Saada N."/>
            <person name="Tang L."/>
            <person name="Weissenberger G."/>
            <person name="Zhu Y."/>
            <person name="Hemphill L."/>
            <person name="Shang Y."/>
            <person name="Youmans B."/>
            <person name="Ayvaz T."/>
            <person name="Ross M."/>
            <person name="Santibanez J."/>
            <person name="Aqrawi P."/>
            <person name="Gross S."/>
            <person name="Joshi V."/>
            <person name="Fowler G."/>
            <person name="Nazareth L."/>
            <person name="Reid J."/>
            <person name="Worley K."/>
            <person name="Petrosino J."/>
            <person name="Highlander S."/>
            <person name="Gibbs R."/>
        </authorList>
    </citation>
    <scope>NUCLEOTIDE SEQUENCE [LARGE SCALE GENOMIC DNA]</scope>
    <source>
        <strain evidence="1">ATCC 33707</strain>
    </source>
</reference>
<sequence length="583" mass="63183">MGEQQMNGMNRRTFLGAAGVGALGISALPLVGNRSWNPLAAQARAASPLPASIAGTTLESVAVPLGSSGYRRLTAGPGWPLVVRNDLAEARSGREDRRSDLASIVQLTDVHVLDAQSPVRFEYVHPFQGAAFRPQETMTAQGLISLIDRVNSLRKGPHTQRDFDAVVTTGDNTDNKEFVELGWFLTALNGGVITPNTGDPTRYEGVQNSGADLYWNPESSIQDIYKQTGFPEVPGLLSAALQPVTSPGLDTKWYCVFGNHDDSVEGTLPSGIPFLEQMYTGNKKFEVPDSSDQAARISSALSSDPTALLNLLSAITTPPRTVTPDARRQPFTPREFIAAHLDPANTGPGPVGHGFAPDADQTGIGYYTFEISPGVIGISMDSTNRAGFVDGSLGEAQFKWIEQTLLAGSSKYYDTNGALVTQSRTDTYFVLFSHHTSTTMANTLPDPERPLEPRIKGAQLVDLLHRFPNVLAWVNGHTHENRITPQVGRTPEQGFWEINTASHIDFPQQGRIIEVVDNHDGTVSLLTTLIEADSPYQVDYDDFSPAGLASMYREFSFNDIHADAKLLGGSPDHNVELVLATLR</sequence>
<evidence type="ECO:0000313" key="1">
    <source>
        <dbReference type="EMBL" id="EGD23156.1"/>
    </source>
</evidence>
<gene>
    <name evidence="1" type="ORF">HMPREF0724_12973</name>
</gene>
<dbReference type="EMBL" id="ADNW02000013">
    <property type="protein sequence ID" value="EGD23156.1"/>
    <property type="molecule type" value="Genomic_DNA"/>
</dbReference>
<dbReference type="STRING" id="43767.A6I91_05150"/>
<protein>
    <submittedName>
        <fullName evidence="1">Metallophosphoesterase</fullName>
    </submittedName>
</protein>
<dbReference type="HOGENOM" id="CLU_033055_0_0_11"/>
<dbReference type="AlphaFoldDB" id="E9T2T2"/>
<dbReference type="InterPro" id="IPR029052">
    <property type="entry name" value="Metallo-depent_PP-like"/>
</dbReference>
<keyword evidence="2" id="KW-1185">Reference proteome</keyword>
<dbReference type="SUPFAM" id="SSF56300">
    <property type="entry name" value="Metallo-dependent phosphatases"/>
    <property type="match status" value="1"/>
</dbReference>
<proteinExistence type="predicted"/>
<organism evidence="1 2">
    <name type="scientific">Prescottella equi ATCC 33707</name>
    <dbReference type="NCBI Taxonomy" id="525370"/>
    <lineage>
        <taxon>Bacteria</taxon>
        <taxon>Bacillati</taxon>
        <taxon>Actinomycetota</taxon>
        <taxon>Actinomycetes</taxon>
        <taxon>Mycobacteriales</taxon>
        <taxon>Nocardiaceae</taxon>
        <taxon>Prescottella</taxon>
    </lineage>
</organism>
<accession>E9T2T2</accession>
<name>E9T2T2_RHOHA</name>
<dbReference type="InterPro" id="IPR006311">
    <property type="entry name" value="TAT_signal"/>
</dbReference>
<evidence type="ECO:0000313" key="2">
    <source>
        <dbReference type="Proteomes" id="UP000004245"/>
    </source>
</evidence>
<comment type="caution">
    <text evidence="1">The sequence shown here is derived from an EMBL/GenBank/DDBJ whole genome shotgun (WGS) entry which is preliminary data.</text>
</comment>